<keyword evidence="4" id="KW-1185">Reference proteome</keyword>
<dbReference type="RefSeq" id="WP_160558338.1">
    <property type="nucleotide sequence ID" value="NZ_QZDT01000001.1"/>
</dbReference>
<dbReference type="InterPro" id="IPR020023">
    <property type="entry name" value="PseG"/>
</dbReference>
<reference evidence="3" key="1">
    <citation type="submission" date="2018-09" db="EMBL/GenBank/DDBJ databases">
        <title>Murine metabolic-syndrome-specific gut microbial biobank.</title>
        <authorList>
            <person name="Liu C."/>
        </authorList>
    </citation>
    <scope>NUCLEOTIDE SEQUENCE</scope>
    <source>
        <strain evidence="3">D42-62</strain>
    </source>
</reference>
<accession>A0A9X5BCS9</accession>
<dbReference type="OrthoDB" id="9805604at2"/>
<proteinExistence type="predicted"/>
<comment type="caution">
    <text evidence="3">The sequence shown here is derived from an EMBL/GenBank/DDBJ whole genome shotgun (WGS) entry which is preliminary data.</text>
</comment>
<dbReference type="EC" id="3.6.1.57" evidence="3"/>
<feature type="active site" description="Proton acceptor" evidence="1">
    <location>
        <position position="21"/>
    </location>
</feature>
<dbReference type="Gene3D" id="3.40.50.11190">
    <property type="match status" value="1"/>
</dbReference>
<dbReference type="GO" id="GO:0016787">
    <property type="term" value="F:hydrolase activity"/>
    <property type="evidence" value="ECO:0007669"/>
    <property type="project" value="UniProtKB-KW"/>
</dbReference>
<organism evidence="3 4">
    <name type="scientific">Parablautia muri</name>
    <dbReference type="NCBI Taxonomy" id="2320879"/>
    <lineage>
        <taxon>Bacteria</taxon>
        <taxon>Bacillati</taxon>
        <taxon>Bacillota</taxon>
        <taxon>Clostridia</taxon>
        <taxon>Lachnospirales</taxon>
        <taxon>Lachnospiraceae</taxon>
        <taxon>Parablautia</taxon>
    </lineage>
</organism>
<sequence length="374" mass="41444">MGTNRLIYFRTDGNSQIASGHLVRCFSVALSCLQLGLKVCFLISDEDSNDLLTRILGSHPAPSVLNDCENNFSIMRLKTAAFDHPDQELPEVLSLLTSNTTSAVYFLDSYYVTESYLQALRPLIKIAYLDDLKLFDYPVDLLINYDIIPDTAMPAYRAAYQNAGKLFLGTAYTPLRSQFQDKKACIRKQVSHLFITTGASDPYHFCLKFIDKIIDSSFILHILIGKFNTDKETLYRLARELPYLILHENVSDMASLMQTCDLAVSAAGTTLYELCALGIPTISFTIADNQLSSAQAFEEIGLIPCAGDMRSNPEAVLQSAADFVTSMSYNAKDKLADAASLSPSYTKRVSVHTRMCHLIDGKGAYRIALALKSL</sequence>
<dbReference type="NCBIfam" id="TIGR03590">
    <property type="entry name" value="PseG"/>
    <property type="match status" value="1"/>
</dbReference>
<dbReference type="AlphaFoldDB" id="A0A9X5BCS9"/>
<evidence type="ECO:0000256" key="1">
    <source>
        <dbReference type="PIRSR" id="PIRSR620023-1"/>
    </source>
</evidence>
<gene>
    <name evidence="3" type="primary">pseG</name>
    <name evidence="3" type="ORF">D5281_01355</name>
</gene>
<feature type="binding site" evidence="2">
    <location>
        <position position="273"/>
    </location>
    <ligand>
        <name>substrate</name>
    </ligand>
</feature>
<dbReference type="SUPFAM" id="SSF53756">
    <property type="entry name" value="UDP-Glycosyltransferase/glycogen phosphorylase"/>
    <property type="match status" value="1"/>
</dbReference>
<dbReference type="Gene3D" id="3.40.50.2000">
    <property type="entry name" value="Glycogen Phosphorylase B"/>
    <property type="match status" value="1"/>
</dbReference>
<protein>
    <submittedName>
        <fullName evidence="3">UDP-2,4-diacetamido-2,4, 6-trideoxy-beta-L-altropyranose hydrolase</fullName>
        <ecNumber evidence="3">3.6.1.57</ecNumber>
    </submittedName>
</protein>
<evidence type="ECO:0000256" key="2">
    <source>
        <dbReference type="PIRSR" id="PIRSR620023-2"/>
    </source>
</evidence>
<keyword evidence="3" id="KW-0378">Hydrolase</keyword>
<evidence type="ECO:0000313" key="3">
    <source>
        <dbReference type="EMBL" id="NBJ91262.1"/>
    </source>
</evidence>
<dbReference type="Proteomes" id="UP001154420">
    <property type="component" value="Unassembled WGS sequence"/>
</dbReference>
<name>A0A9X5BCS9_9FIRM</name>
<dbReference type="EMBL" id="QZDT01000001">
    <property type="protein sequence ID" value="NBJ91262.1"/>
    <property type="molecule type" value="Genomic_DNA"/>
</dbReference>
<feature type="binding site" evidence="2">
    <location>
        <position position="176"/>
    </location>
    <ligand>
        <name>substrate</name>
    </ligand>
</feature>
<evidence type="ECO:0000313" key="4">
    <source>
        <dbReference type="Proteomes" id="UP001154420"/>
    </source>
</evidence>